<evidence type="ECO:0000313" key="2">
    <source>
        <dbReference type="EMBL" id="TGU70192.1"/>
    </source>
</evidence>
<comment type="caution">
    <text evidence="2">The sequence shown here is derived from an EMBL/GenBank/DDBJ whole genome shotgun (WGS) entry which is preliminary data.</text>
</comment>
<proteinExistence type="predicted"/>
<gene>
    <name evidence="2" type="ORF">E4633_18510</name>
</gene>
<name>A0A4V3NZ34_9BACT</name>
<dbReference type="InterPro" id="IPR036280">
    <property type="entry name" value="Multihaem_cyt_sf"/>
</dbReference>
<protein>
    <submittedName>
        <fullName evidence="2">Cytochrome C</fullName>
    </submittedName>
</protein>
<dbReference type="NCBIfam" id="TIGR01905">
    <property type="entry name" value="paired_CXXCH_1"/>
    <property type="match status" value="1"/>
</dbReference>
<accession>A0A4V3NZ34</accession>
<feature type="domain" description="Doubled CXXCH motif" evidence="1">
    <location>
        <begin position="80"/>
        <end position="115"/>
    </location>
</feature>
<dbReference type="PROSITE" id="PS51257">
    <property type="entry name" value="PROKAR_LIPOPROTEIN"/>
    <property type="match status" value="1"/>
</dbReference>
<dbReference type="EMBL" id="SRSC01000005">
    <property type="protein sequence ID" value="TGU70192.1"/>
    <property type="molecule type" value="Genomic_DNA"/>
</dbReference>
<reference evidence="2 3" key="1">
    <citation type="submission" date="2019-04" db="EMBL/GenBank/DDBJ databases">
        <title>Geobacter oryzae sp. nov., ferric-reducing bacteria isolated from paddy soil.</title>
        <authorList>
            <person name="Xu Z."/>
            <person name="Masuda Y."/>
            <person name="Itoh H."/>
            <person name="Senoo K."/>
        </authorList>
    </citation>
    <scope>NUCLEOTIDE SEQUENCE [LARGE SCALE GENOMIC DNA]</scope>
    <source>
        <strain evidence="2 3">Red111</strain>
    </source>
</reference>
<sequence>MARLTLHIAAFLMVFAILAGCDPITRHKVLSTVFDGVPTLPPPEEICTQYADAKLTEYKEELAGAKKAAEAGDVTNGSVHQPYDEKKCDNCHDKSKDDGLVRPAKQLCLMCHKDFFKDKGHYQHGPAAVGDCLACHVPHNSAYTSLLKVDRKNICDLCHKEQRAALGLHNKVAERKMVCADCHNPHYGTTSFFLK</sequence>
<dbReference type="InterPro" id="IPR010177">
    <property type="entry name" value="Paired_CXXCH_1"/>
</dbReference>
<feature type="domain" description="Doubled CXXCH motif" evidence="1">
    <location>
        <begin position="124"/>
        <end position="163"/>
    </location>
</feature>
<evidence type="ECO:0000259" key="1">
    <source>
        <dbReference type="Pfam" id="PF09699"/>
    </source>
</evidence>
<dbReference type="Proteomes" id="UP000306416">
    <property type="component" value="Unassembled WGS sequence"/>
</dbReference>
<dbReference type="RefSeq" id="WP_135872513.1">
    <property type="nucleotide sequence ID" value="NZ_SRSC01000005.1"/>
</dbReference>
<dbReference type="Gene3D" id="1.10.1130.10">
    <property type="entry name" value="Flavocytochrome C3, Chain A"/>
    <property type="match status" value="1"/>
</dbReference>
<evidence type="ECO:0000313" key="3">
    <source>
        <dbReference type="Proteomes" id="UP000306416"/>
    </source>
</evidence>
<dbReference type="Pfam" id="PF09699">
    <property type="entry name" value="Paired_CXXCH_1"/>
    <property type="match status" value="2"/>
</dbReference>
<organism evidence="2 3">
    <name type="scientific">Geomonas terrae</name>
    <dbReference type="NCBI Taxonomy" id="2562681"/>
    <lineage>
        <taxon>Bacteria</taxon>
        <taxon>Pseudomonadati</taxon>
        <taxon>Thermodesulfobacteriota</taxon>
        <taxon>Desulfuromonadia</taxon>
        <taxon>Geobacterales</taxon>
        <taxon>Geobacteraceae</taxon>
        <taxon>Geomonas</taxon>
    </lineage>
</organism>
<dbReference type="AlphaFoldDB" id="A0A4V3NZ34"/>
<keyword evidence="3" id="KW-1185">Reference proteome</keyword>
<dbReference type="SUPFAM" id="SSF48695">
    <property type="entry name" value="Multiheme cytochromes"/>
    <property type="match status" value="1"/>
</dbReference>